<dbReference type="EMBL" id="PIQF01000001">
    <property type="protein sequence ID" value="RUO76983.1"/>
    <property type="molecule type" value="Genomic_DNA"/>
</dbReference>
<organism evidence="1 2">
    <name type="scientific">Idiomarina seosinensis</name>
    <dbReference type="NCBI Taxonomy" id="281739"/>
    <lineage>
        <taxon>Bacteria</taxon>
        <taxon>Pseudomonadati</taxon>
        <taxon>Pseudomonadota</taxon>
        <taxon>Gammaproteobacteria</taxon>
        <taxon>Alteromonadales</taxon>
        <taxon>Idiomarinaceae</taxon>
        <taxon>Idiomarina</taxon>
    </lineage>
</organism>
<accession>A0A432ZGF3</accession>
<reference evidence="1 2" key="1">
    <citation type="journal article" date="2011" name="Front. Microbiol.">
        <title>Genomic signatures of strain selection and enhancement in Bacillus atrophaeus var. globigii, a historical biowarfare simulant.</title>
        <authorList>
            <person name="Gibbons H.S."/>
            <person name="Broomall S.M."/>
            <person name="McNew L.A."/>
            <person name="Daligault H."/>
            <person name="Chapman C."/>
            <person name="Bruce D."/>
            <person name="Karavis M."/>
            <person name="Krepps M."/>
            <person name="McGregor P.A."/>
            <person name="Hong C."/>
            <person name="Park K.H."/>
            <person name="Akmal A."/>
            <person name="Feldman A."/>
            <person name="Lin J.S."/>
            <person name="Chang W.E."/>
            <person name="Higgs B.W."/>
            <person name="Demirev P."/>
            <person name="Lindquist J."/>
            <person name="Liem A."/>
            <person name="Fochler E."/>
            <person name="Read T.D."/>
            <person name="Tapia R."/>
            <person name="Johnson S."/>
            <person name="Bishop-Lilly K.A."/>
            <person name="Detter C."/>
            <person name="Han C."/>
            <person name="Sozhamannan S."/>
            <person name="Rosenzweig C.N."/>
            <person name="Skowronski E.W."/>
        </authorList>
    </citation>
    <scope>NUCLEOTIDE SEQUENCE [LARGE SCALE GENOMIC DNA]</scope>
    <source>
        <strain evidence="1 2">CL-SP19</strain>
    </source>
</reference>
<sequence>MRFSIITASLVLLVACQQQLKAPKDDEKVPLSPTLGNIQRLIGEPKAFSLSSCYLLEIGRKACGGPERYLVYSAETVSDASELHRLVSAYNRLSQEQASGKYSTCEFIPRPNVALVDNVCRIVR</sequence>
<name>A0A432ZGF3_9GAMM</name>
<evidence type="ECO:0000313" key="1">
    <source>
        <dbReference type="EMBL" id="RUO76983.1"/>
    </source>
</evidence>
<keyword evidence="2" id="KW-1185">Reference proteome</keyword>
<dbReference type="Proteomes" id="UP000287908">
    <property type="component" value="Unassembled WGS sequence"/>
</dbReference>
<dbReference type="PROSITE" id="PS51257">
    <property type="entry name" value="PROKAR_LIPOPROTEIN"/>
    <property type="match status" value="1"/>
</dbReference>
<protein>
    <submittedName>
        <fullName evidence="1">Uncharacterized protein</fullName>
    </submittedName>
</protein>
<comment type="caution">
    <text evidence="1">The sequence shown here is derived from an EMBL/GenBank/DDBJ whole genome shotgun (WGS) entry which is preliminary data.</text>
</comment>
<gene>
    <name evidence="1" type="ORF">CWI81_00300</name>
</gene>
<evidence type="ECO:0000313" key="2">
    <source>
        <dbReference type="Proteomes" id="UP000287908"/>
    </source>
</evidence>
<dbReference type="RefSeq" id="WP_126783254.1">
    <property type="nucleotide sequence ID" value="NZ_PIQF01000001.1"/>
</dbReference>
<dbReference type="OrthoDB" id="8703681at2"/>
<proteinExistence type="predicted"/>
<dbReference type="AlphaFoldDB" id="A0A432ZGF3"/>